<comment type="caution">
    <text evidence="1">The sequence shown here is derived from an EMBL/GenBank/DDBJ whole genome shotgun (WGS) entry which is preliminary data.</text>
</comment>
<dbReference type="Proteomes" id="UP001372834">
    <property type="component" value="Unassembled WGS sequence"/>
</dbReference>
<evidence type="ECO:0000313" key="1">
    <source>
        <dbReference type="EMBL" id="KAK6628533.1"/>
    </source>
</evidence>
<dbReference type="AlphaFoldDB" id="A0AAN8PZF7"/>
<dbReference type="EMBL" id="JAWJWE010000036">
    <property type="protein sequence ID" value="KAK6628533.1"/>
    <property type="molecule type" value="Genomic_DNA"/>
</dbReference>
<organism evidence="1 2">
    <name type="scientific">Polyplax serrata</name>
    <name type="common">Common mouse louse</name>
    <dbReference type="NCBI Taxonomy" id="468196"/>
    <lineage>
        <taxon>Eukaryota</taxon>
        <taxon>Metazoa</taxon>
        <taxon>Ecdysozoa</taxon>
        <taxon>Arthropoda</taxon>
        <taxon>Hexapoda</taxon>
        <taxon>Insecta</taxon>
        <taxon>Pterygota</taxon>
        <taxon>Neoptera</taxon>
        <taxon>Paraneoptera</taxon>
        <taxon>Psocodea</taxon>
        <taxon>Troctomorpha</taxon>
        <taxon>Phthiraptera</taxon>
        <taxon>Anoplura</taxon>
        <taxon>Polyplacidae</taxon>
        <taxon>Polyplax</taxon>
    </lineage>
</organism>
<gene>
    <name evidence="1" type="ORF">RUM43_002348</name>
</gene>
<reference evidence="1 2" key="1">
    <citation type="submission" date="2023-10" db="EMBL/GenBank/DDBJ databases">
        <title>Genomes of two closely related lineages of the louse Polyplax serrata with different host specificities.</title>
        <authorList>
            <person name="Martinu J."/>
            <person name="Tarabai H."/>
            <person name="Stefka J."/>
            <person name="Hypsa V."/>
        </authorList>
    </citation>
    <scope>NUCLEOTIDE SEQUENCE [LARGE SCALE GENOMIC DNA]</scope>
    <source>
        <strain evidence="1">HR10_N</strain>
    </source>
</reference>
<proteinExistence type="predicted"/>
<evidence type="ECO:0000313" key="2">
    <source>
        <dbReference type="Proteomes" id="UP001372834"/>
    </source>
</evidence>
<sequence>METTSFDQKRLYTSMLSSPRWKTTLFAFPQTTTTMTATAGSSTGQKLNFCNLKKGDQCAFLFDWVTRERRQFPVFRKPLRGIYFREVPVQTFAGFQQQQGDKKLQGLDWAVVRPKGSYK</sequence>
<protein>
    <submittedName>
        <fullName evidence="1">Uncharacterized protein</fullName>
    </submittedName>
</protein>
<accession>A0AAN8PZF7</accession>
<name>A0AAN8PZF7_POLSC</name>